<keyword evidence="4 8" id="KW-0547">Nucleotide-binding</keyword>
<evidence type="ECO:0000256" key="7">
    <source>
        <dbReference type="ARBA" id="ARBA00023146"/>
    </source>
</evidence>
<evidence type="ECO:0000256" key="8">
    <source>
        <dbReference type="RuleBase" id="RU363036"/>
    </source>
</evidence>
<evidence type="ECO:0000256" key="4">
    <source>
        <dbReference type="ARBA" id="ARBA00022741"/>
    </source>
</evidence>
<keyword evidence="7 8" id="KW-0030">Aminoacyl-tRNA synthetase</keyword>
<evidence type="ECO:0000256" key="6">
    <source>
        <dbReference type="ARBA" id="ARBA00022917"/>
    </source>
</evidence>
<keyword evidence="5 8" id="KW-0067">ATP-binding</keyword>
<dbReference type="EC" id="6.1.1.2" evidence="2"/>
<evidence type="ECO:0000256" key="2">
    <source>
        <dbReference type="ARBA" id="ARBA00013161"/>
    </source>
</evidence>
<dbReference type="InterPro" id="IPR002306">
    <property type="entry name" value="Trp-tRNA-ligase"/>
</dbReference>
<sequence>MKLVLLGIKNNGTIHIGHLFSIIYPAIKFIKKNKKYILLVLIADLHNLTYFNKKNYNKKKYKENIYKILSIFLSFEINLKKIFFYKQSDTKKLLDIFWFLNNLYKFNRLKLAHRYKSTYNINIGEFIYPILMASDIISLNIKYVFIGNDQKQNLEITKILIKALNNKIINNKKFYIPKFLINKKFNKVIGIDGRKMSKSYKNTINVFDKKNKIKRKIFKIKTNSNKIQNIKDLKKLYIYKLYKYFFNKKINILFYNKKNIYNFYKIKNILYNKILNKFKFKRQKYFFYLKNKKILKNILKKDILFINKIILKNYLIIKKIFL</sequence>
<dbReference type="SUPFAM" id="SSF52374">
    <property type="entry name" value="Nucleotidylyl transferase"/>
    <property type="match status" value="1"/>
</dbReference>
<dbReference type="GO" id="GO:0006436">
    <property type="term" value="P:tryptophanyl-tRNA aminoacylation"/>
    <property type="evidence" value="ECO:0007669"/>
    <property type="project" value="InterPro"/>
</dbReference>
<name>A0AAU7QQ97_9FLAO</name>
<dbReference type="Gene3D" id="3.40.50.620">
    <property type="entry name" value="HUPs"/>
    <property type="match status" value="1"/>
</dbReference>
<evidence type="ECO:0000256" key="5">
    <source>
        <dbReference type="ARBA" id="ARBA00022840"/>
    </source>
</evidence>
<keyword evidence="3 8" id="KW-0436">Ligase</keyword>
<dbReference type="GO" id="GO:0004830">
    <property type="term" value="F:tryptophan-tRNA ligase activity"/>
    <property type="evidence" value="ECO:0007669"/>
    <property type="project" value="UniProtKB-EC"/>
</dbReference>
<dbReference type="Pfam" id="PF00579">
    <property type="entry name" value="tRNA-synt_1b"/>
    <property type="match status" value="1"/>
</dbReference>
<dbReference type="AlphaFoldDB" id="A0AAU7QQ97"/>
<gene>
    <name evidence="9" type="ORF">ABNO52_01075</name>
</gene>
<organism evidence="9">
    <name type="scientific">Candidatus Shikimatogenerans sp. Tser</name>
    <dbReference type="NCBI Taxonomy" id="3158568"/>
    <lineage>
        <taxon>Bacteria</taxon>
        <taxon>Pseudomonadati</taxon>
        <taxon>Bacteroidota</taxon>
        <taxon>Flavobacteriia</taxon>
        <taxon>Flavobacteriales</taxon>
        <taxon>Candidatus Shikimatogenerans</taxon>
    </lineage>
</organism>
<evidence type="ECO:0000256" key="3">
    <source>
        <dbReference type="ARBA" id="ARBA00022598"/>
    </source>
</evidence>
<dbReference type="PANTHER" id="PTHR43766">
    <property type="entry name" value="TRYPTOPHAN--TRNA LIGASE, MITOCHONDRIAL"/>
    <property type="match status" value="1"/>
</dbReference>
<dbReference type="InterPro" id="IPR014729">
    <property type="entry name" value="Rossmann-like_a/b/a_fold"/>
</dbReference>
<reference evidence="9" key="1">
    <citation type="submission" date="2024-06" db="EMBL/GenBank/DDBJ databases">
        <title>Diversity, functionality, and evolutionary history of bacterial symbionts in false click beetles (Coleoptera, Throscidae).</title>
        <authorList>
            <person name="Wierz J.C."/>
            <person name="Malm H."/>
            <person name="Kaltenpoth M."/>
            <person name="Engl T."/>
        </authorList>
    </citation>
    <scope>NUCLEOTIDE SEQUENCE</scope>
    <source>
        <strain evidence="9">Tser</strain>
    </source>
</reference>
<dbReference type="EMBL" id="CP157893">
    <property type="protein sequence ID" value="XBT18179.1"/>
    <property type="molecule type" value="Genomic_DNA"/>
</dbReference>
<evidence type="ECO:0000313" key="9">
    <source>
        <dbReference type="EMBL" id="XBT18179.1"/>
    </source>
</evidence>
<accession>A0AAU7QQ97</accession>
<protein>
    <recommendedName>
        <fullName evidence="2">tryptophan--tRNA ligase</fullName>
        <ecNumber evidence="2">6.1.1.2</ecNumber>
    </recommendedName>
</protein>
<evidence type="ECO:0000256" key="1">
    <source>
        <dbReference type="ARBA" id="ARBA00005594"/>
    </source>
</evidence>
<dbReference type="PRINTS" id="PR01039">
    <property type="entry name" value="TRNASYNTHTRP"/>
</dbReference>
<proteinExistence type="inferred from homology"/>
<keyword evidence="6 8" id="KW-0648">Protein biosynthesis</keyword>
<dbReference type="InterPro" id="IPR050203">
    <property type="entry name" value="Trp-tRNA_synthetase"/>
</dbReference>
<dbReference type="GO" id="GO:0005524">
    <property type="term" value="F:ATP binding"/>
    <property type="evidence" value="ECO:0007669"/>
    <property type="project" value="UniProtKB-KW"/>
</dbReference>
<dbReference type="PANTHER" id="PTHR43766:SF1">
    <property type="entry name" value="TRYPTOPHAN--TRNA LIGASE, MITOCHONDRIAL"/>
    <property type="match status" value="1"/>
</dbReference>
<dbReference type="Gene3D" id="1.10.240.10">
    <property type="entry name" value="Tyrosyl-Transfer RNA Synthetase"/>
    <property type="match status" value="1"/>
</dbReference>
<dbReference type="InterPro" id="IPR002305">
    <property type="entry name" value="aa-tRNA-synth_Ic"/>
</dbReference>
<comment type="similarity">
    <text evidence="1 8">Belongs to the class-I aminoacyl-tRNA synthetase family.</text>
</comment>